<dbReference type="RefSeq" id="WP_168874694.1">
    <property type="nucleotide sequence ID" value="NZ_JABAIA010000004.1"/>
</dbReference>
<protein>
    <submittedName>
        <fullName evidence="1">Uncharacterized protein</fullName>
    </submittedName>
</protein>
<keyword evidence="2" id="KW-1185">Reference proteome</keyword>
<evidence type="ECO:0000313" key="2">
    <source>
        <dbReference type="Proteomes" id="UP000570474"/>
    </source>
</evidence>
<reference evidence="1 2" key="1">
    <citation type="submission" date="2020-04" db="EMBL/GenBank/DDBJ databases">
        <authorList>
            <person name="Yin C."/>
        </authorList>
    </citation>
    <scope>NUCLEOTIDE SEQUENCE [LARGE SCALE GENOMIC DNA]</scope>
    <source>
        <strain evidence="1 2">Ae27</strain>
    </source>
</reference>
<dbReference type="Proteomes" id="UP000570474">
    <property type="component" value="Unassembled WGS sequence"/>
</dbReference>
<gene>
    <name evidence="1" type="ORF">HGH92_30830</name>
</gene>
<comment type="caution">
    <text evidence="1">The sequence shown here is derived from an EMBL/GenBank/DDBJ whole genome shotgun (WGS) entry which is preliminary data.</text>
</comment>
<organism evidence="1 2">
    <name type="scientific">Chitinophaga varians</name>
    <dbReference type="NCBI Taxonomy" id="2202339"/>
    <lineage>
        <taxon>Bacteria</taxon>
        <taxon>Pseudomonadati</taxon>
        <taxon>Bacteroidota</taxon>
        <taxon>Chitinophagia</taxon>
        <taxon>Chitinophagales</taxon>
        <taxon>Chitinophagaceae</taxon>
        <taxon>Chitinophaga</taxon>
    </lineage>
</organism>
<sequence length="134" mass="15656">MKQIIKIRTLKSDFGIEDLWSAYLFSTFFLYMVKNNPGDLKSVNIVVGKELLPDLQERVIIALNNLLKDSYLEPSINELQKHPTRFETILLNGRKYKVNYRLSEVGRMAYAIYCLINFINDAILEGNEIYLEFN</sequence>
<proteinExistence type="predicted"/>
<name>A0A847S6M2_9BACT</name>
<evidence type="ECO:0000313" key="1">
    <source>
        <dbReference type="EMBL" id="NLR68738.1"/>
    </source>
</evidence>
<dbReference type="EMBL" id="JABAIA010000004">
    <property type="protein sequence ID" value="NLR68738.1"/>
    <property type="molecule type" value="Genomic_DNA"/>
</dbReference>
<dbReference type="AlphaFoldDB" id="A0A847S6M2"/>
<accession>A0A847S6M2</accession>